<evidence type="ECO:0000313" key="3">
    <source>
        <dbReference type="EMBL" id="MEF3365558.1"/>
    </source>
</evidence>
<sequence>MRLIRRHQAVIAGALAFGLALAPRAVPAQESLFDFLFGPGPSAPRAPSSQGPRDGSNGAPAAPRPEGGSGAYCVRACDGYYFPLVRSSQATRQQSCEFLCPSASVEAYEGGGIEYARNAKGQRYSALPTAFKFREKVTKDCSCNDPATSQAHFLRLSLTDPTLRSGDVVVEPNGPFVYNGEKLVALSRSALPAPVKAHLRELLRRKNAPDEESALTSDDALALSKPDGQAAPEGAR</sequence>
<feature type="region of interest" description="Disordered" evidence="1">
    <location>
        <begin position="204"/>
        <end position="236"/>
    </location>
</feature>
<name>A0ABU7XG83_9HYPH</name>
<feature type="compositionally biased region" description="Low complexity" evidence="1">
    <location>
        <begin position="42"/>
        <end position="53"/>
    </location>
</feature>
<accession>A0ABU7XG83</accession>
<dbReference type="Pfam" id="PF11064">
    <property type="entry name" value="DUF2865"/>
    <property type="match status" value="1"/>
</dbReference>
<feature type="signal peptide" evidence="2">
    <location>
        <begin position="1"/>
        <end position="28"/>
    </location>
</feature>
<proteinExistence type="predicted"/>
<evidence type="ECO:0000256" key="1">
    <source>
        <dbReference type="SAM" id="MobiDB-lite"/>
    </source>
</evidence>
<feature type="region of interest" description="Disordered" evidence="1">
    <location>
        <begin position="42"/>
        <end position="66"/>
    </location>
</feature>
<evidence type="ECO:0000256" key="2">
    <source>
        <dbReference type="SAM" id="SignalP"/>
    </source>
</evidence>
<keyword evidence="4" id="KW-1185">Reference proteome</keyword>
<gene>
    <name evidence="3" type="ORF">V3H18_03305</name>
</gene>
<reference evidence="3 4" key="1">
    <citation type="submission" date="2024-02" db="EMBL/GenBank/DDBJ databases">
        <authorList>
            <person name="Grouzdev D."/>
        </authorList>
    </citation>
    <scope>NUCLEOTIDE SEQUENCE [LARGE SCALE GENOMIC DNA]</scope>
    <source>
        <strain evidence="3 4">9N</strain>
    </source>
</reference>
<evidence type="ECO:0000313" key="4">
    <source>
        <dbReference type="Proteomes" id="UP001350748"/>
    </source>
</evidence>
<organism evidence="3 4">
    <name type="scientific">Methylocystis borbori</name>
    <dbReference type="NCBI Taxonomy" id="3118750"/>
    <lineage>
        <taxon>Bacteria</taxon>
        <taxon>Pseudomonadati</taxon>
        <taxon>Pseudomonadota</taxon>
        <taxon>Alphaproteobacteria</taxon>
        <taxon>Hyphomicrobiales</taxon>
        <taxon>Methylocystaceae</taxon>
        <taxon>Methylocystis</taxon>
    </lineage>
</organism>
<dbReference type="EMBL" id="JAZHYN010000006">
    <property type="protein sequence ID" value="MEF3365558.1"/>
    <property type="molecule type" value="Genomic_DNA"/>
</dbReference>
<feature type="chain" id="PRO_5047063327" evidence="2">
    <location>
        <begin position="29"/>
        <end position="236"/>
    </location>
</feature>
<comment type="caution">
    <text evidence="3">The sequence shown here is derived from an EMBL/GenBank/DDBJ whole genome shotgun (WGS) entry which is preliminary data.</text>
</comment>
<dbReference type="RefSeq" id="WP_332080467.1">
    <property type="nucleotide sequence ID" value="NZ_JAZHYN010000006.1"/>
</dbReference>
<keyword evidence="2" id="KW-0732">Signal</keyword>
<dbReference type="InterPro" id="IPR021293">
    <property type="entry name" value="DUF2865"/>
</dbReference>
<protein>
    <submittedName>
        <fullName evidence="3">DUF2865 domain-containing protein</fullName>
    </submittedName>
</protein>
<dbReference type="Proteomes" id="UP001350748">
    <property type="component" value="Unassembled WGS sequence"/>
</dbReference>